<feature type="transmembrane region" description="Helical" evidence="1">
    <location>
        <begin position="12"/>
        <end position="36"/>
    </location>
</feature>
<keyword evidence="1" id="KW-0812">Transmembrane</keyword>
<evidence type="ECO:0000256" key="1">
    <source>
        <dbReference type="SAM" id="Phobius"/>
    </source>
</evidence>
<evidence type="ECO:0000313" key="3">
    <source>
        <dbReference type="Proteomes" id="UP000308267"/>
    </source>
</evidence>
<gene>
    <name evidence="2" type="ORF">CRM22_002181</name>
</gene>
<accession>A0A4S2M7F7</accession>
<proteinExistence type="predicted"/>
<protein>
    <submittedName>
        <fullName evidence="2">Uncharacterized protein</fullName>
    </submittedName>
</protein>
<sequence>MKRTVSKKQTDYQKGAISCLFIALLILAGMALFLFITICCSCSDIIMGIIVAAGGAAAGRFEQY</sequence>
<comment type="caution">
    <text evidence="2">The sequence shown here is derived from an EMBL/GenBank/DDBJ whole genome shotgun (WGS) entry which is preliminary data.</text>
</comment>
<dbReference type="OrthoDB" id="6274614at2759"/>
<keyword evidence="3" id="KW-1185">Reference proteome</keyword>
<organism evidence="2 3">
    <name type="scientific">Opisthorchis felineus</name>
    <dbReference type="NCBI Taxonomy" id="147828"/>
    <lineage>
        <taxon>Eukaryota</taxon>
        <taxon>Metazoa</taxon>
        <taxon>Spiralia</taxon>
        <taxon>Lophotrochozoa</taxon>
        <taxon>Platyhelminthes</taxon>
        <taxon>Trematoda</taxon>
        <taxon>Digenea</taxon>
        <taxon>Opisthorchiida</taxon>
        <taxon>Opisthorchiata</taxon>
        <taxon>Opisthorchiidae</taxon>
        <taxon>Opisthorchis</taxon>
    </lineage>
</organism>
<reference evidence="2 3" key="1">
    <citation type="journal article" date="2019" name="BMC Genomics">
        <title>New insights from Opisthorchis felineus genome: update on genomics of the epidemiologically important liver flukes.</title>
        <authorList>
            <person name="Ershov N.I."/>
            <person name="Mordvinov V.A."/>
            <person name="Prokhortchouk E.B."/>
            <person name="Pakharukova M.Y."/>
            <person name="Gunbin K.V."/>
            <person name="Ustyantsev K."/>
            <person name="Genaev M.A."/>
            <person name="Blinov A.G."/>
            <person name="Mazur A."/>
            <person name="Boulygina E."/>
            <person name="Tsygankova S."/>
            <person name="Khrameeva E."/>
            <person name="Chekanov N."/>
            <person name="Fan G."/>
            <person name="Xiao A."/>
            <person name="Zhang H."/>
            <person name="Xu X."/>
            <person name="Yang H."/>
            <person name="Solovyev V."/>
            <person name="Lee S.M."/>
            <person name="Liu X."/>
            <person name="Afonnikov D.A."/>
            <person name="Skryabin K.G."/>
        </authorList>
    </citation>
    <scope>NUCLEOTIDE SEQUENCE [LARGE SCALE GENOMIC DNA]</scope>
    <source>
        <strain evidence="2">AK-0245</strain>
        <tissue evidence="2">Whole organism</tissue>
    </source>
</reference>
<name>A0A4S2M7F7_OPIFE</name>
<keyword evidence="1" id="KW-1133">Transmembrane helix</keyword>
<dbReference type="AlphaFoldDB" id="A0A4S2M7F7"/>
<dbReference type="Proteomes" id="UP000308267">
    <property type="component" value="Unassembled WGS sequence"/>
</dbReference>
<keyword evidence="1" id="KW-0472">Membrane</keyword>
<evidence type="ECO:0000313" key="2">
    <source>
        <dbReference type="EMBL" id="TGZ72295.1"/>
    </source>
</evidence>
<dbReference type="EMBL" id="SJOL01003881">
    <property type="protein sequence ID" value="TGZ72295.1"/>
    <property type="molecule type" value="Genomic_DNA"/>
</dbReference>